<dbReference type="AlphaFoldDB" id="A0A6N9H9N3"/>
<reference evidence="2 3" key="1">
    <citation type="submission" date="2020-01" db="EMBL/GenBank/DDBJ databases">
        <authorList>
            <person name="Deng T."/>
        </authorList>
    </citation>
    <scope>NUCLEOTIDE SEQUENCE [LARGE SCALE GENOMIC DNA]</scope>
    <source>
        <strain evidence="2 3">5221</strain>
    </source>
</reference>
<sequence>MADYAAIITFPDDAKTFEAFSKLKNSPSYIDAGAIVERSEDGHWRVVDATDASIGGGLAGGSVIGALVGLLGGPLGMLLGWATGAAVGGAVDASRAADTSDVLSDFAAQVRPGSNGLIVQGSEEGIPAVDAIVGELGGALIRRPLDQVLDELDAEREAAEAAAAAAQAKLREQHRSERREKWQERWDEMRDRLIGKDKDKKA</sequence>
<evidence type="ECO:0000313" key="3">
    <source>
        <dbReference type="Proteomes" id="UP000469215"/>
    </source>
</evidence>
<feature type="compositionally biased region" description="Basic and acidic residues" evidence="1">
    <location>
        <begin position="169"/>
        <end position="202"/>
    </location>
</feature>
<accession>A0A6N9H9N3</accession>
<dbReference type="RefSeq" id="WP_160954212.1">
    <property type="nucleotide sequence ID" value="NZ_WWEQ01000078.1"/>
</dbReference>
<feature type="region of interest" description="Disordered" evidence="1">
    <location>
        <begin position="163"/>
        <end position="202"/>
    </location>
</feature>
<organism evidence="2 3">
    <name type="scientific">Brevibacterium rongguiense</name>
    <dbReference type="NCBI Taxonomy" id="2695267"/>
    <lineage>
        <taxon>Bacteria</taxon>
        <taxon>Bacillati</taxon>
        <taxon>Actinomycetota</taxon>
        <taxon>Actinomycetes</taxon>
        <taxon>Micrococcales</taxon>
        <taxon>Brevibacteriaceae</taxon>
        <taxon>Brevibacterium</taxon>
    </lineage>
</organism>
<protein>
    <submittedName>
        <fullName evidence="2">DUF1269 domain-containing protein</fullName>
    </submittedName>
</protein>
<comment type="caution">
    <text evidence="2">The sequence shown here is derived from an EMBL/GenBank/DDBJ whole genome shotgun (WGS) entry which is preliminary data.</text>
</comment>
<dbReference type="Proteomes" id="UP000469215">
    <property type="component" value="Unassembled WGS sequence"/>
</dbReference>
<dbReference type="InterPro" id="IPR009200">
    <property type="entry name" value="DUF1269_membrane"/>
</dbReference>
<evidence type="ECO:0000313" key="2">
    <source>
        <dbReference type="EMBL" id="MYM20800.1"/>
    </source>
</evidence>
<keyword evidence="3" id="KW-1185">Reference proteome</keyword>
<dbReference type="Pfam" id="PF06897">
    <property type="entry name" value="DUF1269"/>
    <property type="match status" value="1"/>
</dbReference>
<gene>
    <name evidence="2" type="ORF">GSY69_12720</name>
</gene>
<dbReference type="EMBL" id="WWEQ01000078">
    <property type="protein sequence ID" value="MYM20800.1"/>
    <property type="molecule type" value="Genomic_DNA"/>
</dbReference>
<evidence type="ECO:0000256" key="1">
    <source>
        <dbReference type="SAM" id="MobiDB-lite"/>
    </source>
</evidence>
<name>A0A6N9H9N3_9MICO</name>
<proteinExistence type="predicted"/>